<reference evidence="2 3" key="1">
    <citation type="journal article" date="2015" name="Sci. Rep.">
        <title>The genome of Leishmania panamensis: insights into genomics of the L. (Viannia) subgenus.</title>
        <authorList>
            <person name="Llanes A."/>
            <person name="Restrepo C.M."/>
            <person name="Vecchio G.D."/>
            <person name="Anguizola F.J."/>
            <person name="Lleonart R."/>
        </authorList>
    </citation>
    <scope>NUCLEOTIDE SEQUENCE [LARGE SCALE GENOMIC DNA]</scope>
    <source>
        <strain evidence="2 3">MHOM/PA/94/PSC-1</strain>
    </source>
</reference>
<evidence type="ECO:0000313" key="3">
    <source>
        <dbReference type="Proteomes" id="UP000063063"/>
    </source>
</evidence>
<dbReference type="EMBL" id="CP009404">
    <property type="protein sequence ID" value="AIO02565.1"/>
    <property type="molecule type" value="Genomic_DNA"/>
</dbReference>
<sequence>MFRKRRSSKEMAPEVLLLLRHPSRYPGDLLQGVVIVDIPFPSDILALEVRICGDENSILGGLIMPDKNPEARNTIYYDQFITLRGIDHDLLEMKRSLQDSRRTPVSRGAVARESIWLPDEAQGLRTGLNGTLCLPSSSTGDEVPEFAASMVHDASGATVHLIPGIYSYPFSLVLPDNLPASRELSRGSDGRCVLQYRAIASLIMTSGKIHTSVTGFRVNPLPVQVQRWYQLHGAEQQLCGDAVDGSTANGNEADSRPGVMSRLMSSAGTVRASKAKEDRENVHQRRLHHYLQFSEDQLALESAVYAEAAGRRAKEKKHRMRERNARENGSLLMAAETKTVTKKGTSRKLRSQQELEEVEKRSLDSMDDAVSAANVLDYDANDEIYAFVPDVCSPTVAESINGEEEDGNVSVHHSKEETSVVRSSVLEVRGERRKWRHHGGENDVINSPTHTAMVKSNVVTLTCTPSEKDFPTHLEVRHANRTEVVSREAAGGSNVEERKGRRSRNTKLHRRRRRFQPPPWNQEFFINLRSGFLRTGKVRVVLSLRSPLVTVGVGKVGASVLIDNSDGTGAISRVKYSLVTRCYIRSKAEVYNFQVNTVETNCDVAVEKGSVLQLPEVELPVSKSTPLTILTEGMGTLTFLSVRLYVNTTLKTFSRSVATEVVLVSGQDILNCSRRLLRWSCFFRRRRGEDARDITVHPPTINLSEKNSKLHIMYTGNRGATEDPDGFLLQSNDTDMSLMAPAAVSRSMRILRRSQRISQATPPIDTRVLTRALNYEEAVFVPHDDDDVMGFPKHMDPIAGLNPFAAPACDGKSTLTAGDSDKTLCGEVLPAS</sequence>
<dbReference type="Gene3D" id="2.60.40.640">
    <property type="match status" value="1"/>
</dbReference>
<feature type="compositionally biased region" description="Basic residues" evidence="1">
    <location>
        <begin position="500"/>
        <end position="510"/>
    </location>
</feature>
<keyword evidence="3" id="KW-1185">Reference proteome</keyword>
<dbReference type="RefSeq" id="XP_010703365.1">
    <property type="nucleotide sequence ID" value="XM_010705063.1"/>
</dbReference>
<dbReference type="GeneID" id="22579460"/>
<proteinExistence type="predicted"/>
<dbReference type="VEuPathDB" id="TriTrypDB:LPAL13_350051300"/>
<feature type="region of interest" description="Disordered" evidence="1">
    <location>
        <begin position="485"/>
        <end position="510"/>
    </location>
</feature>
<dbReference type="InterPro" id="IPR014752">
    <property type="entry name" value="Arrestin-like_C"/>
</dbReference>
<dbReference type="eggNOG" id="ENOG502SG0Z">
    <property type="taxonomic scope" value="Eukaryota"/>
</dbReference>
<name>A0A088S4K1_LEIPA</name>
<protein>
    <recommendedName>
        <fullName evidence="4">Arrestin-like N-terminal domain-containing protein</fullName>
    </recommendedName>
</protein>
<dbReference type="KEGG" id="lpan:LPMP_354320"/>
<evidence type="ECO:0000256" key="1">
    <source>
        <dbReference type="SAM" id="MobiDB-lite"/>
    </source>
</evidence>
<evidence type="ECO:0008006" key="4">
    <source>
        <dbReference type="Google" id="ProtNLM"/>
    </source>
</evidence>
<dbReference type="Proteomes" id="UP000063063">
    <property type="component" value="Chromosome 35"/>
</dbReference>
<accession>A0A088S4K1</accession>
<dbReference type="AlphaFoldDB" id="A0A088S4K1"/>
<organism evidence="2 3">
    <name type="scientific">Leishmania panamensis</name>
    <dbReference type="NCBI Taxonomy" id="5679"/>
    <lineage>
        <taxon>Eukaryota</taxon>
        <taxon>Discoba</taxon>
        <taxon>Euglenozoa</taxon>
        <taxon>Kinetoplastea</taxon>
        <taxon>Metakinetoplastina</taxon>
        <taxon>Trypanosomatida</taxon>
        <taxon>Trypanosomatidae</taxon>
        <taxon>Leishmaniinae</taxon>
        <taxon>Leishmania</taxon>
        <taxon>Leishmania guyanensis species complex</taxon>
    </lineage>
</organism>
<dbReference type="OrthoDB" id="2333384at2759"/>
<evidence type="ECO:0000313" key="2">
    <source>
        <dbReference type="EMBL" id="AIO02565.1"/>
    </source>
</evidence>
<dbReference type="VEuPathDB" id="TriTrypDB:LPMP_354320"/>
<gene>
    <name evidence="2" type="ORF">LPMP_354320</name>
</gene>